<reference evidence="13" key="1">
    <citation type="submission" date="2025-08" db="UniProtKB">
        <authorList>
            <consortium name="RefSeq"/>
        </authorList>
    </citation>
    <scope>IDENTIFICATION</scope>
    <source>
        <strain evidence="13">Aabys</strain>
        <tissue evidence="13">Whole body</tissue>
    </source>
</reference>
<keyword evidence="5" id="KW-0653">Protein transport</keyword>
<dbReference type="SMART" id="SM00724">
    <property type="entry name" value="TLC"/>
    <property type="match status" value="1"/>
</dbReference>
<proteinExistence type="inferred from homology"/>
<keyword evidence="7 8" id="KW-0472">Membrane</keyword>
<feature type="transmembrane region" description="Helical" evidence="10">
    <location>
        <begin position="130"/>
        <end position="148"/>
    </location>
</feature>
<evidence type="ECO:0000313" key="13">
    <source>
        <dbReference type="RefSeq" id="XP_005176831.2"/>
    </source>
</evidence>
<keyword evidence="4 8" id="KW-0812">Transmembrane</keyword>
<dbReference type="OrthoDB" id="3053196at2759"/>
<accession>A0A9J7CJZ7</accession>
<feature type="compositionally biased region" description="Basic residues" evidence="9">
    <location>
        <begin position="334"/>
        <end position="347"/>
    </location>
</feature>
<dbReference type="Proteomes" id="UP001652621">
    <property type="component" value="Unplaced"/>
</dbReference>
<dbReference type="PROSITE" id="PS50922">
    <property type="entry name" value="TLC"/>
    <property type="match status" value="1"/>
</dbReference>
<comment type="subcellular location">
    <subcellularLocation>
        <location evidence="1">Membrane</location>
        <topology evidence="1">Multi-pass membrane protein</topology>
    </subcellularLocation>
</comment>
<keyword evidence="3" id="KW-0813">Transport</keyword>
<feature type="transmembrane region" description="Helical" evidence="10">
    <location>
        <begin position="260"/>
        <end position="283"/>
    </location>
</feature>
<protein>
    <submittedName>
        <fullName evidence="13">Translocating chain-associated membrane protein 1</fullName>
    </submittedName>
</protein>
<organism evidence="12 13">
    <name type="scientific">Musca domestica</name>
    <name type="common">House fly</name>
    <dbReference type="NCBI Taxonomy" id="7370"/>
    <lineage>
        <taxon>Eukaryota</taxon>
        <taxon>Metazoa</taxon>
        <taxon>Ecdysozoa</taxon>
        <taxon>Arthropoda</taxon>
        <taxon>Hexapoda</taxon>
        <taxon>Insecta</taxon>
        <taxon>Pterygota</taxon>
        <taxon>Neoptera</taxon>
        <taxon>Endopterygota</taxon>
        <taxon>Diptera</taxon>
        <taxon>Brachycera</taxon>
        <taxon>Muscomorpha</taxon>
        <taxon>Muscoidea</taxon>
        <taxon>Muscidae</taxon>
        <taxon>Musca</taxon>
    </lineage>
</organism>
<name>A0A9J7CJZ7_MUSDO</name>
<evidence type="ECO:0000256" key="3">
    <source>
        <dbReference type="ARBA" id="ARBA00022448"/>
    </source>
</evidence>
<feature type="region of interest" description="Disordered" evidence="9">
    <location>
        <begin position="324"/>
        <end position="370"/>
    </location>
</feature>
<dbReference type="PANTHER" id="PTHR12371:SF11">
    <property type="entry name" value="TRANSLOCATING CHAIN-ASSOCIATED MEMBRANE PROTEIN"/>
    <property type="match status" value="1"/>
</dbReference>
<dbReference type="PANTHER" id="PTHR12371">
    <property type="entry name" value="TRANSLOCATION ASSOCIATED MEMBRANE PROTEIN"/>
    <property type="match status" value="1"/>
</dbReference>
<evidence type="ECO:0000259" key="11">
    <source>
        <dbReference type="PROSITE" id="PS50922"/>
    </source>
</evidence>
<comment type="similarity">
    <text evidence="2">Belongs to the TRAM family.</text>
</comment>
<dbReference type="Pfam" id="PF03798">
    <property type="entry name" value="TRAM_LAG1_CLN8"/>
    <property type="match status" value="1"/>
</dbReference>
<evidence type="ECO:0000256" key="6">
    <source>
        <dbReference type="ARBA" id="ARBA00022989"/>
    </source>
</evidence>
<dbReference type="VEuPathDB" id="VectorBase:MDOMA2_015237"/>
<evidence type="ECO:0000256" key="7">
    <source>
        <dbReference type="ARBA" id="ARBA00023136"/>
    </source>
</evidence>
<dbReference type="VEuPathDB" id="VectorBase:MDOA005158"/>
<keyword evidence="6 10" id="KW-1133">Transmembrane helix</keyword>
<evidence type="ECO:0000256" key="8">
    <source>
        <dbReference type="PROSITE-ProRule" id="PRU00205"/>
    </source>
</evidence>
<dbReference type="GeneID" id="101894137"/>
<dbReference type="InterPro" id="IPR016447">
    <property type="entry name" value="Translocation_assoc_membrane"/>
</dbReference>
<evidence type="ECO:0000256" key="5">
    <source>
        <dbReference type="ARBA" id="ARBA00022927"/>
    </source>
</evidence>
<evidence type="ECO:0000256" key="1">
    <source>
        <dbReference type="ARBA" id="ARBA00004141"/>
    </source>
</evidence>
<evidence type="ECO:0000313" key="12">
    <source>
        <dbReference type="Proteomes" id="UP001652621"/>
    </source>
</evidence>
<dbReference type="RefSeq" id="XP_005176831.2">
    <property type="nucleotide sequence ID" value="XM_005176774.3"/>
</dbReference>
<evidence type="ECO:0000256" key="4">
    <source>
        <dbReference type="ARBA" id="ARBA00022692"/>
    </source>
</evidence>
<evidence type="ECO:0000256" key="10">
    <source>
        <dbReference type="SAM" id="Phobius"/>
    </source>
</evidence>
<gene>
    <name evidence="13" type="primary">LOC101894137</name>
</gene>
<feature type="transmembrane region" description="Helical" evidence="10">
    <location>
        <begin position="168"/>
        <end position="184"/>
    </location>
</feature>
<feature type="domain" description="TLC" evidence="11">
    <location>
        <begin position="124"/>
        <end position="323"/>
    </location>
</feature>
<feature type="transmembrane region" description="Helical" evidence="10">
    <location>
        <begin position="227"/>
        <end position="248"/>
    </location>
</feature>
<evidence type="ECO:0000256" key="9">
    <source>
        <dbReference type="SAM" id="MobiDB-lite"/>
    </source>
</evidence>
<feature type="transmembrane region" description="Helical" evidence="10">
    <location>
        <begin position="204"/>
        <end position="221"/>
    </location>
</feature>
<dbReference type="InterPro" id="IPR006634">
    <property type="entry name" value="TLC-dom"/>
</dbReference>
<dbReference type="eggNOG" id="KOG1608">
    <property type="taxonomic scope" value="Eukaryota"/>
</dbReference>
<keyword evidence="12" id="KW-1185">Reference proteome</keyword>
<evidence type="ECO:0000256" key="2">
    <source>
        <dbReference type="ARBA" id="ARBA00005999"/>
    </source>
</evidence>
<dbReference type="STRING" id="7370.T1PBH6"/>
<sequence>MAIKPASLGRKSTNKNPPILSHEFVIQNHADIISCVAMVFVLGLMDESTSPFASAFISLHHNVSGEEPTREQPLGKPFTYVAGIKDYCAVFFYTLTCIIMHAIIQEFVLDKISRKLHLSKFKLSLFNESGQLVAFYVMSFLWGANVILKEGYFTKFSLLWDDYPNHPMLFLHKFFFIIQLAYYLHMLPELYFQKVKKEDQQPKIIHAVCGFSIICLAYTFGFQRIALVILTLHYLSATFAHIFQLIGVFDRDEKMASVRIFNNAVFVFVRFTSMVIGVLALYYGVIANSSQKLRGYLALFALLGLQCYFIFSFITEQLKAKREAKQLSKPAPSQKKKTPKEKTKKVKRESDLPEADQSPSAPINNKVKTK</sequence>
<feature type="transmembrane region" description="Helical" evidence="10">
    <location>
        <begin position="90"/>
        <end position="109"/>
    </location>
</feature>
<feature type="transmembrane region" description="Helical" evidence="10">
    <location>
        <begin position="295"/>
        <end position="315"/>
    </location>
</feature>